<evidence type="ECO:0000256" key="22">
    <source>
        <dbReference type="ARBA" id="ARBA00023212"/>
    </source>
</evidence>
<keyword evidence="21" id="KW-0009">Actin-binding</keyword>
<keyword evidence="17" id="KW-0503">Monooxygenase</keyword>
<dbReference type="FunFam" id="1.10.418.10:FF:000023">
    <property type="entry name" value="EH domain-binding protein 1 isoform X1"/>
    <property type="match status" value="1"/>
</dbReference>
<dbReference type="InterPro" id="IPR001781">
    <property type="entry name" value="Znf_LIM"/>
</dbReference>
<dbReference type="PROSITE" id="PS50021">
    <property type="entry name" value="CH"/>
    <property type="match status" value="1"/>
</dbReference>
<evidence type="ECO:0000256" key="24">
    <source>
        <dbReference type="ARBA" id="ARBA00048762"/>
    </source>
</evidence>
<keyword evidence="31" id="KW-1185">Reference proteome</keyword>
<dbReference type="RefSeq" id="XP_033773751.1">
    <property type="nucleotide sequence ID" value="XM_033917860.1"/>
</dbReference>
<gene>
    <name evidence="32 33 34" type="primary">MICAL1</name>
</gene>
<dbReference type="GO" id="GO:0071949">
    <property type="term" value="F:FAD binding"/>
    <property type="evidence" value="ECO:0007669"/>
    <property type="project" value="InterPro"/>
</dbReference>
<dbReference type="Pfam" id="PF25413">
    <property type="entry name" value="Rossman_Mical"/>
    <property type="match status" value="1"/>
</dbReference>
<evidence type="ECO:0000259" key="30">
    <source>
        <dbReference type="PROSITE" id="PS51848"/>
    </source>
</evidence>
<keyword evidence="9" id="KW-0597">Phosphoprotein</keyword>
<evidence type="ECO:0000256" key="20">
    <source>
        <dbReference type="ARBA" id="ARBA00023136"/>
    </source>
</evidence>
<evidence type="ECO:0000256" key="21">
    <source>
        <dbReference type="ARBA" id="ARBA00023203"/>
    </source>
</evidence>
<dbReference type="PROSITE" id="PS50023">
    <property type="entry name" value="LIM_DOMAIN_2"/>
    <property type="match status" value="1"/>
</dbReference>
<dbReference type="Gene3D" id="1.10.418.10">
    <property type="entry name" value="Calponin-like domain"/>
    <property type="match status" value="1"/>
</dbReference>
<dbReference type="SUPFAM" id="SSF51905">
    <property type="entry name" value="FAD/NAD(P)-binding domain"/>
    <property type="match status" value="1"/>
</dbReference>
<keyword evidence="14 26" id="KW-0862">Zinc</keyword>
<feature type="domain" description="BMERB" evidence="30">
    <location>
        <begin position="1151"/>
        <end position="1297"/>
    </location>
</feature>
<comment type="catalytic activity">
    <reaction evidence="24">
        <text>NADPH + O2 + H(+) = H2O2 + NADP(+)</text>
        <dbReference type="Rhea" id="RHEA:11260"/>
        <dbReference type="ChEBI" id="CHEBI:15378"/>
        <dbReference type="ChEBI" id="CHEBI:15379"/>
        <dbReference type="ChEBI" id="CHEBI:16240"/>
        <dbReference type="ChEBI" id="CHEBI:57783"/>
        <dbReference type="ChEBI" id="CHEBI:58349"/>
        <dbReference type="EC" id="1.6.3.1"/>
    </reaction>
</comment>
<comment type="catalytic activity">
    <reaction evidence="25">
        <text>L-methionyl-[F-actin] + NADPH + O2 + H(+) = L-methionyl-(R)-S-oxide-[F-actin] + NADP(+) + H2O</text>
        <dbReference type="Rhea" id="RHEA:51308"/>
        <dbReference type="Rhea" id="RHEA-COMP:12953"/>
        <dbReference type="Rhea" id="RHEA-COMP:12956"/>
        <dbReference type="ChEBI" id="CHEBI:15377"/>
        <dbReference type="ChEBI" id="CHEBI:15378"/>
        <dbReference type="ChEBI" id="CHEBI:15379"/>
        <dbReference type="ChEBI" id="CHEBI:16044"/>
        <dbReference type="ChEBI" id="CHEBI:45764"/>
        <dbReference type="ChEBI" id="CHEBI:57783"/>
        <dbReference type="ChEBI" id="CHEBI:58349"/>
        <dbReference type="EC" id="1.14.13.225"/>
    </reaction>
</comment>
<dbReference type="SMART" id="SM01203">
    <property type="entry name" value="DUF3585"/>
    <property type="match status" value="1"/>
</dbReference>
<dbReference type="InterPro" id="IPR022735">
    <property type="entry name" value="bMERB_dom"/>
</dbReference>
<dbReference type="SMART" id="SM00033">
    <property type="entry name" value="CH"/>
    <property type="match status" value="1"/>
</dbReference>
<keyword evidence="13" id="KW-0274">FAD</keyword>
<keyword evidence="11 26" id="KW-0479">Metal-binding</keyword>
<proteinExistence type="inferred from homology"/>
<dbReference type="CDD" id="cd09439">
    <property type="entry name" value="LIM_Mical"/>
    <property type="match status" value="1"/>
</dbReference>
<keyword evidence="22" id="KW-0206">Cytoskeleton</keyword>
<dbReference type="Gene3D" id="3.50.50.60">
    <property type="entry name" value="FAD/NAD(P)-binding domain"/>
    <property type="match status" value="1"/>
</dbReference>
<dbReference type="Pfam" id="PF01494">
    <property type="entry name" value="FAD_binding_3"/>
    <property type="match status" value="1"/>
</dbReference>
<feature type="domain" description="LIM zinc-binding" evidence="29">
    <location>
        <begin position="738"/>
        <end position="800"/>
    </location>
</feature>
<dbReference type="Gene3D" id="2.10.110.10">
    <property type="entry name" value="Cysteine Rich Protein"/>
    <property type="match status" value="1"/>
</dbReference>
<dbReference type="InterPro" id="IPR036872">
    <property type="entry name" value="CH_dom_sf"/>
</dbReference>
<evidence type="ECO:0000256" key="17">
    <source>
        <dbReference type="ARBA" id="ARBA00023033"/>
    </source>
</evidence>
<keyword evidence="8" id="KW-0963">Cytoplasm</keyword>
<evidence type="ECO:0000256" key="7">
    <source>
        <dbReference type="ARBA" id="ARBA00012709"/>
    </source>
</evidence>
<evidence type="ECO:0000256" key="18">
    <source>
        <dbReference type="ARBA" id="ARBA00023038"/>
    </source>
</evidence>
<keyword evidence="12" id="KW-0967">Endosome</keyword>
<dbReference type="RefSeq" id="XP_033773750.1">
    <property type="nucleotide sequence ID" value="XM_033917859.1"/>
</dbReference>
<evidence type="ECO:0000256" key="6">
    <source>
        <dbReference type="ARBA" id="ARBA00012698"/>
    </source>
</evidence>
<dbReference type="GeneID" id="117347228"/>
<evidence type="ECO:0000256" key="13">
    <source>
        <dbReference type="ARBA" id="ARBA00022827"/>
    </source>
</evidence>
<dbReference type="PROSITE" id="PS00478">
    <property type="entry name" value="LIM_DOMAIN_1"/>
    <property type="match status" value="1"/>
</dbReference>
<dbReference type="InterPro" id="IPR050540">
    <property type="entry name" value="F-actin_Monoox_Mical"/>
</dbReference>
<dbReference type="SUPFAM" id="SSF47576">
    <property type="entry name" value="Calponin-homology domain, CH-domain"/>
    <property type="match status" value="1"/>
</dbReference>
<dbReference type="GO" id="GO:0005856">
    <property type="term" value="C:cytoskeleton"/>
    <property type="evidence" value="ECO:0007669"/>
    <property type="project" value="UniProtKB-SubCell"/>
</dbReference>
<organism evidence="31 32">
    <name type="scientific">Geotrypetes seraphini</name>
    <name type="common">Gaboon caecilian</name>
    <name type="synonym">Caecilia seraphini</name>
    <dbReference type="NCBI Taxonomy" id="260995"/>
    <lineage>
        <taxon>Eukaryota</taxon>
        <taxon>Metazoa</taxon>
        <taxon>Chordata</taxon>
        <taxon>Craniata</taxon>
        <taxon>Vertebrata</taxon>
        <taxon>Euteleostomi</taxon>
        <taxon>Amphibia</taxon>
        <taxon>Gymnophiona</taxon>
        <taxon>Geotrypetes</taxon>
    </lineage>
</organism>
<evidence type="ECO:0000256" key="5">
    <source>
        <dbReference type="ARBA" id="ARBA00008223"/>
    </source>
</evidence>
<feature type="compositionally biased region" description="Polar residues" evidence="27">
    <location>
        <begin position="981"/>
        <end position="993"/>
    </location>
</feature>
<evidence type="ECO:0000256" key="15">
    <source>
        <dbReference type="ARBA" id="ARBA00022857"/>
    </source>
</evidence>
<evidence type="ECO:0000313" key="34">
    <source>
        <dbReference type="RefSeq" id="XP_033773751.1"/>
    </source>
</evidence>
<keyword evidence="16" id="KW-0560">Oxidoreductase</keyword>
<dbReference type="EC" id="1.6.3.1" evidence="6"/>
<dbReference type="RefSeq" id="XP_033773749.1">
    <property type="nucleotide sequence ID" value="XM_033917858.1"/>
</dbReference>
<protein>
    <recommendedName>
        <fullName evidence="23">Molecule interacting with CasL protein 1</fullName>
        <ecNumber evidence="7">1.14.13.225</ecNumber>
        <ecNumber evidence="6">1.6.3.1</ecNumber>
    </recommendedName>
</protein>
<dbReference type="InterPro" id="IPR002938">
    <property type="entry name" value="FAD-bd"/>
</dbReference>
<dbReference type="PANTHER" id="PTHR23167:SF35">
    <property type="entry name" value="[F-ACTIN]-MONOOXYGENASE MICAL1"/>
    <property type="match status" value="1"/>
</dbReference>
<dbReference type="InterPro" id="IPR001715">
    <property type="entry name" value="CH_dom"/>
</dbReference>
<dbReference type="SUPFAM" id="SSF57716">
    <property type="entry name" value="Glucocorticoid receptor-like (DNA-binding domain)"/>
    <property type="match status" value="2"/>
</dbReference>
<feature type="compositionally biased region" description="Polar residues" evidence="27">
    <location>
        <begin position="924"/>
        <end position="939"/>
    </location>
</feature>
<feature type="compositionally biased region" description="Polar residues" evidence="27">
    <location>
        <begin position="684"/>
        <end position="698"/>
    </location>
</feature>
<evidence type="ECO:0000256" key="8">
    <source>
        <dbReference type="ARBA" id="ARBA00022490"/>
    </source>
</evidence>
<dbReference type="GO" id="GO:0016174">
    <property type="term" value="F:NAD(P)H oxidase H2O2-forming activity"/>
    <property type="evidence" value="ECO:0007669"/>
    <property type="project" value="UniProtKB-EC"/>
</dbReference>
<feature type="compositionally biased region" description="Basic and acidic residues" evidence="27">
    <location>
        <begin position="667"/>
        <end position="676"/>
    </location>
</feature>
<dbReference type="GO" id="GO:0046872">
    <property type="term" value="F:metal ion binding"/>
    <property type="evidence" value="ECO:0007669"/>
    <property type="project" value="UniProtKB-KW"/>
</dbReference>
<dbReference type="EC" id="1.14.13.225" evidence="7"/>
<keyword evidence="19" id="KW-0175">Coiled coil</keyword>
<evidence type="ECO:0000256" key="2">
    <source>
        <dbReference type="ARBA" id="ARBA00004214"/>
    </source>
</evidence>
<evidence type="ECO:0000256" key="12">
    <source>
        <dbReference type="ARBA" id="ARBA00022753"/>
    </source>
</evidence>
<reference evidence="32 33" key="1">
    <citation type="submission" date="2025-04" db="UniProtKB">
        <authorList>
            <consortium name="RefSeq"/>
        </authorList>
    </citation>
    <scope>IDENTIFICATION</scope>
</reference>
<dbReference type="CTD" id="64780"/>
<evidence type="ECO:0000313" key="32">
    <source>
        <dbReference type="RefSeq" id="XP_033773749.1"/>
    </source>
</evidence>
<evidence type="ECO:0000259" key="29">
    <source>
        <dbReference type="PROSITE" id="PS50023"/>
    </source>
</evidence>
<feature type="region of interest" description="Disordered" evidence="27">
    <location>
        <begin position="1092"/>
        <end position="1129"/>
    </location>
</feature>
<dbReference type="GO" id="GO:0030496">
    <property type="term" value="C:midbody"/>
    <property type="evidence" value="ECO:0007669"/>
    <property type="project" value="UniProtKB-SubCell"/>
</dbReference>
<evidence type="ECO:0000256" key="1">
    <source>
        <dbReference type="ARBA" id="ARBA00001974"/>
    </source>
</evidence>
<accession>A0A6P8NSC6</accession>
<comment type="cofactor">
    <cofactor evidence="1">
        <name>FAD</name>
        <dbReference type="ChEBI" id="CHEBI:57692"/>
    </cofactor>
</comment>
<keyword evidence="18 26" id="KW-0440">LIM domain</keyword>
<evidence type="ECO:0000313" key="31">
    <source>
        <dbReference type="Proteomes" id="UP000515159"/>
    </source>
</evidence>
<dbReference type="InterPro" id="IPR036188">
    <property type="entry name" value="FAD/NAD-bd_sf"/>
</dbReference>
<dbReference type="GO" id="GO:0120501">
    <property type="term" value="F:F-actin monooxygenase activity"/>
    <property type="evidence" value="ECO:0007669"/>
    <property type="project" value="UniProtKB-EC"/>
</dbReference>
<dbReference type="KEGG" id="gsh:117347228"/>
<feature type="domain" description="Calponin-homology (CH)" evidence="28">
    <location>
        <begin position="517"/>
        <end position="623"/>
    </location>
</feature>
<keyword evidence="15" id="KW-0521">NADP</keyword>
<keyword evidence="10" id="KW-0285">Flavoprotein</keyword>
<dbReference type="FunFam" id="3.50.50.60:FF:000004">
    <property type="entry name" value="protein-methionine sulfoxide oxidase MICAL2 isoform X1"/>
    <property type="match status" value="1"/>
</dbReference>
<dbReference type="PROSITE" id="PS51848">
    <property type="entry name" value="BMERB"/>
    <property type="match status" value="1"/>
</dbReference>
<evidence type="ECO:0000256" key="16">
    <source>
        <dbReference type="ARBA" id="ARBA00023002"/>
    </source>
</evidence>
<evidence type="ECO:0000256" key="10">
    <source>
        <dbReference type="ARBA" id="ARBA00022630"/>
    </source>
</evidence>
<evidence type="ECO:0000256" key="9">
    <source>
        <dbReference type="ARBA" id="ARBA00022553"/>
    </source>
</evidence>
<comment type="subcellular location">
    <subcellularLocation>
        <location evidence="3">Cytoplasm</location>
        <location evidence="3">Cytoskeleton</location>
    </subcellularLocation>
    <subcellularLocation>
        <location evidence="4">Endosome membrane</location>
    </subcellularLocation>
    <subcellularLocation>
        <location evidence="2">Midbody</location>
    </subcellularLocation>
</comment>
<dbReference type="PANTHER" id="PTHR23167">
    <property type="entry name" value="CALPONIN HOMOLOGY DOMAIN-CONTAINING PROTEIN DDB_G0272472-RELATED"/>
    <property type="match status" value="1"/>
</dbReference>
<evidence type="ECO:0000256" key="27">
    <source>
        <dbReference type="SAM" id="MobiDB-lite"/>
    </source>
</evidence>
<evidence type="ECO:0000256" key="19">
    <source>
        <dbReference type="ARBA" id="ARBA00023054"/>
    </source>
</evidence>
<evidence type="ECO:0000256" key="3">
    <source>
        <dbReference type="ARBA" id="ARBA00004245"/>
    </source>
</evidence>
<evidence type="ECO:0000256" key="11">
    <source>
        <dbReference type="ARBA" id="ARBA00022723"/>
    </source>
</evidence>
<dbReference type="Pfam" id="PF00412">
    <property type="entry name" value="LIM"/>
    <property type="match status" value="1"/>
</dbReference>
<name>A0A6P8NSC6_GEOSA</name>
<evidence type="ECO:0000259" key="28">
    <source>
        <dbReference type="PROSITE" id="PS50021"/>
    </source>
</evidence>
<evidence type="ECO:0000256" key="25">
    <source>
        <dbReference type="ARBA" id="ARBA00049522"/>
    </source>
</evidence>
<evidence type="ECO:0000313" key="33">
    <source>
        <dbReference type="RefSeq" id="XP_033773750.1"/>
    </source>
</evidence>
<feature type="compositionally biased region" description="Basic residues" evidence="27">
    <location>
        <begin position="1001"/>
        <end position="1010"/>
    </location>
</feature>
<evidence type="ECO:0000256" key="26">
    <source>
        <dbReference type="PROSITE-ProRule" id="PRU00125"/>
    </source>
</evidence>
<dbReference type="GO" id="GO:0003779">
    <property type="term" value="F:actin binding"/>
    <property type="evidence" value="ECO:0007669"/>
    <property type="project" value="UniProtKB-KW"/>
</dbReference>
<dbReference type="SMART" id="SM00132">
    <property type="entry name" value="LIM"/>
    <property type="match status" value="1"/>
</dbReference>
<dbReference type="CDD" id="cd22198">
    <property type="entry name" value="CH_MICAL_EHBP-like"/>
    <property type="match status" value="1"/>
</dbReference>
<dbReference type="Proteomes" id="UP000515159">
    <property type="component" value="Chromosome 13"/>
</dbReference>
<feature type="region of interest" description="Disordered" evidence="27">
    <location>
        <begin position="978"/>
        <end position="1037"/>
    </location>
</feature>
<sequence>MVLLKDSGQPNPAHALFERFLQAQQCKETLSIFQDLCRCLELDHEPSGQLHFYNKLKSHLNYWKAKALWTKLDKKAGHTDYNQGKACSNTKCLVVGAGPCGLRTAIELAFLGAKVILVEKRETFSRNNVLHLWPFSILDLRALGAKKYYGRFCSGSLDHVSIRQLQLILLKAALILGVEVTTGVQFKGILPPPVGAHEQGKGWMASFHLNMPRLQKFQFDVLISAGGSKFIPEGFKRKEMRGKLAIGITANFINRNTSAEAKVEEISGVARIYNQKFFQNLLTKTGIDLENIVYYKDDTHYFVMTAKKQSLIKMGVIKQDKSDTESLLSPENVNNEALLRYARDAANFSTNYQLPQLEFALNHRNRPDVDMFDFTCMYRAEDAAMVHERNATRLLVGLVGDCLVEPFWPLGTGIARGFLAAFDAAWMVKKWAAGVPPLEVLAERESIYQRLSQTSPDNTNKDIANYSIDPTTRYPNLNRQAIKPGQVHHLYNKGSKEVDHKSKEQKKRMMFSRKDSLSIYNELLSWCQKQTAGYRNVKVTDFTYSWRSGLALCALIHRFRPDLIDFEALDQKAAAANNQLAFEVAEQDLGILPILTGAEMVALSEPDRLSLVTYLSQFYEAFRDAPILPPHPREREVSSAKANTLSGAKSAILFLNKLQKTLTLKRTSKEQEEPGNKRKRSNDSMETSGTALDVSQQGPADIPHGDHLNVLHLECCPPPSMKRQMSAAQSQSPTGSSDACYFCGQRVYIVERMSANGLFFHRGCFRCHPCGTTLRLGNYAFDEDDGNFYCTLHYCHQQESQSHKTSPENDASLTPPASGNIGFKPLSAVDSAFPGSLPADPGKSLHSANLLPGSAPANTNVQPALASAPGHHILNPLYSSYELLWLSPSDSAFPGANARTEHDGSRRTKTTKGQEPVGEMLPSGSETPEGNVHSVSSSRPDALPLADACEPPPVKVTDFEMSRIAKRRILLSTLEKKQLARLNSSSDSDNESQTGRERPKQKNLKKGQARHAKDSTPVLAQTADCSTGQEDTRVKSQAGWVEPRVGEEKTKALIGGNDTQFYVQPFILQRRPNFKLSLKDFSPRYEEMNEGEAFQDFQEMDSSQTEESSDEEEHEMKEAARSTKTQIHLSKEDEMKKHETWKMRTLQRRAKEEEMKRFHKAQSIQRRLEEIEERYSQLEGQGIGLELSLREDQEPGQSELVNRWLLLVQEKNVLVSEESNLMIAVQELELEERQSLLEQELRSYMDIDDQLKTSQDRAEEEETLNKMLEVVDKRNALITFQDEKRLSEITEQLHGLSDLCSKQ</sequence>
<comment type="similarity">
    <text evidence="5">Belongs to the Mical family.</text>
</comment>
<feature type="region of interest" description="Disordered" evidence="27">
    <location>
        <begin position="664"/>
        <end position="703"/>
    </location>
</feature>
<evidence type="ECO:0000256" key="23">
    <source>
        <dbReference type="ARBA" id="ARBA00044245"/>
    </source>
</evidence>
<dbReference type="Pfam" id="PF00307">
    <property type="entry name" value="CH"/>
    <property type="match status" value="1"/>
</dbReference>
<dbReference type="InterPro" id="IPR057494">
    <property type="entry name" value="Rossman_Mical"/>
</dbReference>
<dbReference type="OrthoDB" id="20799at2759"/>
<evidence type="ECO:0000256" key="14">
    <source>
        <dbReference type="ARBA" id="ARBA00022833"/>
    </source>
</evidence>
<feature type="region of interest" description="Disordered" evidence="27">
    <location>
        <begin position="895"/>
        <end position="953"/>
    </location>
</feature>
<evidence type="ECO:0000256" key="4">
    <source>
        <dbReference type="ARBA" id="ARBA00004608"/>
    </source>
</evidence>
<keyword evidence="20" id="KW-0472">Membrane</keyword>
<dbReference type="GO" id="GO:0010008">
    <property type="term" value="C:endosome membrane"/>
    <property type="evidence" value="ECO:0007669"/>
    <property type="project" value="UniProtKB-SubCell"/>
</dbReference>
<dbReference type="Pfam" id="PF12130">
    <property type="entry name" value="bMERB_dom"/>
    <property type="match status" value="1"/>
</dbReference>